<feature type="domain" description="RCK N-terminal" evidence="14">
    <location>
        <begin position="124"/>
        <end position="232"/>
    </location>
</feature>
<comment type="caution">
    <text evidence="15">The sequence shown here is derived from an EMBL/GenBank/DDBJ whole genome shotgun (WGS) entry which is preliminary data.</text>
</comment>
<dbReference type="InterPro" id="IPR013099">
    <property type="entry name" value="K_chnl_dom"/>
</dbReference>
<dbReference type="InterPro" id="IPR036291">
    <property type="entry name" value="NAD(P)-bd_dom_sf"/>
</dbReference>
<keyword evidence="6" id="KW-0630">Potassium</keyword>
<keyword evidence="5" id="KW-0631">Potassium channel</keyword>
<dbReference type="InterPro" id="IPR003148">
    <property type="entry name" value="RCK_N"/>
</dbReference>
<keyword evidence="8" id="KW-0406">Ion transport</keyword>
<keyword evidence="7 12" id="KW-1133">Transmembrane helix</keyword>
<name>Q1N2E7_9GAMM</name>
<evidence type="ECO:0000256" key="5">
    <source>
        <dbReference type="ARBA" id="ARBA00022826"/>
    </source>
</evidence>
<keyword evidence="9 12" id="KW-0472">Membrane</keyword>
<keyword evidence="4 12" id="KW-0812">Transmembrane</keyword>
<proteinExistence type="predicted"/>
<comment type="catalytic activity">
    <reaction evidence="11">
        <text>K(+)(in) = K(+)(out)</text>
        <dbReference type="Rhea" id="RHEA:29463"/>
        <dbReference type="ChEBI" id="CHEBI:29103"/>
    </reaction>
</comment>
<comment type="subcellular location">
    <subcellularLocation>
        <location evidence="1">Cell membrane</location>
        <topology evidence="1">Multi-pass membrane protein</topology>
    </subcellularLocation>
</comment>
<dbReference type="Proteomes" id="UP000004263">
    <property type="component" value="Unassembled WGS sequence"/>
</dbReference>
<keyword evidence="3" id="KW-0633">Potassium transport</keyword>
<evidence type="ECO:0000256" key="4">
    <source>
        <dbReference type="ARBA" id="ARBA00022692"/>
    </source>
</evidence>
<dbReference type="RefSeq" id="WP_007018269.1">
    <property type="nucleotide sequence ID" value="NZ_CH724116.1"/>
</dbReference>
<dbReference type="InterPro" id="IPR047871">
    <property type="entry name" value="K_chnl_Slo-like"/>
</dbReference>
<feature type="transmembrane region" description="Helical" evidence="12">
    <location>
        <begin position="80"/>
        <end position="101"/>
    </location>
</feature>
<accession>Q1N2E7</accession>
<evidence type="ECO:0000256" key="8">
    <source>
        <dbReference type="ARBA" id="ARBA00023065"/>
    </source>
</evidence>
<dbReference type="Gene3D" id="1.10.287.70">
    <property type="match status" value="1"/>
</dbReference>
<keyword evidence="16" id="KW-1185">Reference proteome</keyword>
<keyword evidence="2" id="KW-0813">Transport</keyword>
<dbReference type="PANTHER" id="PTHR10027:SF10">
    <property type="entry name" value="SLOWPOKE 2, ISOFORM D"/>
    <property type="match status" value="1"/>
</dbReference>
<reference evidence="15 16" key="1">
    <citation type="submission" date="2006-03" db="EMBL/GenBank/DDBJ databases">
        <authorList>
            <person name="Pinhassi J."/>
            <person name="Pedros-Alio C."/>
            <person name="Ferriera S."/>
            <person name="Johnson J."/>
            <person name="Kravitz S."/>
            <person name="Halpern A."/>
            <person name="Remington K."/>
            <person name="Beeson K."/>
            <person name="Tran B."/>
            <person name="Rogers Y.-H."/>
            <person name="Friedman R."/>
            <person name="Venter J.C."/>
        </authorList>
    </citation>
    <scope>NUCLEOTIDE SEQUENCE [LARGE SCALE GENOMIC DNA]</scope>
    <source>
        <strain evidence="15 16">RED65</strain>
    </source>
</reference>
<dbReference type="Pfam" id="PF22614">
    <property type="entry name" value="Slo-like_RCK"/>
    <property type="match status" value="1"/>
</dbReference>
<dbReference type="HOGENOM" id="CLU_711580_0_0_6"/>
<dbReference type="EMBL" id="AAQH01000007">
    <property type="protein sequence ID" value="EAT12460.1"/>
    <property type="molecule type" value="Genomic_DNA"/>
</dbReference>
<keyword evidence="10 15" id="KW-0407">Ion channel</keyword>
<evidence type="ECO:0000256" key="12">
    <source>
        <dbReference type="SAM" id="Phobius"/>
    </source>
</evidence>
<evidence type="ECO:0000256" key="2">
    <source>
        <dbReference type="ARBA" id="ARBA00022448"/>
    </source>
</evidence>
<dbReference type="STRING" id="207949.RED65_16521"/>
<dbReference type="Gene3D" id="3.40.50.720">
    <property type="entry name" value="NAD(P)-binding Rossmann-like Domain"/>
    <property type="match status" value="1"/>
</dbReference>
<dbReference type="PANTHER" id="PTHR10027">
    <property type="entry name" value="CALCIUM-ACTIVATED POTASSIUM CHANNEL ALPHA CHAIN"/>
    <property type="match status" value="1"/>
</dbReference>
<dbReference type="GO" id="GO:0005267">
    <property type="term" value="F:potassium channel activity"/>
    <property type="evidence" value="ECO:0007669"/>
    <property type="project" value="UniProtKB-KW"/>
</dbReference>
<dbReference type="OrthoDB" id="9813518at2"/>
<dbReference type="AlphaFoldDB" id="Q1N2E7"/>
<evidence type="ECO:0000256" key="11">
    <source>
        <dbReference type="ARBA" id="ARBA00034430"/>
    </source>
</evidence>
<evidence type="ECO:0000256" key="10">
    <source>
        <dbReference type="ARBA" id="ARBA00023303"/>
    </source>
</evidence>
<dbReference type="SUPFAM" id="SSF81324">
    <property type="entry name" value="Voltage-gated potassium channels"/>
    <property type="match status" value="1"/>
</dbReference>
<evidence type="ECO:0000256" key="6">
    <source>
        <dbReference type="ARBA" id="ARBA00022958"/>
    </source>
</evidence>
<evidence type="ECO:0000256" key="3">
    <source>
        <dbReference type="ARBA" id="ARBA00022538"/>
    </source>
</evidence>
<sequence>MRKPIFRFNPISHAIVRADKADVILLKKIKRTIAVLALLLTSHVVAMIILENMTPWQAVWLTFTTLTTVGYGDLSAQTPYGQAATMILVYVSAITIVTLLVRDYVDYRIARSERIRSGLWNWNMENHIVIINAPKYNADRFFERLVLQIREDDEYKDTGILLLNHEYHMGLPSVLKDLHVRHITGSPSQESDLSKANVAKARHILVLSRDEYHGDSDSISFDTAYRLAHQNLGHLCIVECVEDANRPRLRELGIKSILRPIRSYPEILVRAMDAPGSEMVIEDMFTRRDDHPERYPIWLEGERWSDVVSAMIQGNIGTPMAFVNKDGQVFVHPKCDDHVHGQSLIIFVKSDDMPTQEEVQAAFHRYFTPSAV</sequence>
<evidence type="ECO:0000259" key="13">
    <source>
        <dbReference type="Pfam" id="PF07885"/>
    </source>
</evidence>
<evidence type="ECO:0000313" key="15">
    <source>
        <dbReference type="EMBL" id="EAT12460.1"/>
    </source>
</evidence>
<dbReference type="SUPFAM" id="SSF51735">
    <property type="entry name" value="NAD(P)-binding Rossmann-fold domains"/>
    <property type="match status" value="1"/>
</dbReference>
<dbReference type="GO" id="GO:0005886">
    <property type="term" value="C:plasma membrane"/>
    <property type="evidence" value="ECO:0007669"/>
    <property type="project" value="UniProtKB-SubCell"/>
</dbReference>
<gene>
    <name evidence="15" type="ORF">RED65_16521</name>
</gene>
<feature type="domain" description="Potassium channel" evidence="13">
    <location>
        <begin position="35"/>
        <end position="106"/>
    </location>
</feature>
<dbReference type="Pfam" id="PF07885">
    <property type="entry name" value="Ion_trans_2"/>
    <property type="match status" value="1"/>
</dbReference>
<protein>
    <submittedName>
        <fullName evidence="15">Potassium channel protein</fullName>
    </submittedName>
</protein>
<evidence type="ECO:0000256" key="1">
    <source>
        <dbReference type="ARBA" id="ARBA00004651"/>
    </source>
</evidence>
<evidence type="ECO:0000313" key="16">
    <source>
        <dbReference type="Proteomes" id="UP000004263"/>
    </source>
</evidence>
<feature type="transmembrane region" description="Helical" evidence="12">
    <location>
        <begin position="33"/>
        <end position="50"/>
    </location>
</feature>
<evidence type="ECO:0000256" key="7">
    <source>
        <dbReference type="ARBA" id="ARBA00022989"/>
    </source>
</evidence>
<evidence type="ECO:0000259" key="14">
    <source>
        <dbReference type="Pfam" id="PF22614"/>
    </source>
</evidence>
<organism evidence="15 16">
    <name type="scientific">Bermanella marisrubri</name>
    <dbReference type="NCBI Taxonomy" id="207949"/>
    <lineage>
        <taxon>Bacteria</taxon>
        <taxon>Pseudomonadati</taxon>
        <taxon>Pseudomonadota</taxon>
        <taxon>Gammaproteobacteria</taxon>
        <taxon>Oceanospirillales</taxon>
        <taxon>Oceanospirillaceae</taxon>
        <taxon>Bermanella</taxon>
    </lineage>
</organism>
<evidence type="ECO:0000256" key="9">
    <source>
        <dbReference type="ARBA" id="ARBA00023136"/>
    </source>
</evidence>